<reference evidence="2" key="1">
    <citation type="submission" date="2018-05" db="EMBL/GenBank/DDBJ databases">
        <authorList>
            <person name="Lanie J.A."/>
            <person name="Ng W.-L."/>
            <person name="Kazmierczak K.M."/>
            <person name="Andrzejewski T.M."/>
            <person name="Davidsen T.M."/>
            <person name="Wayne K.J."/>
            <person name="Tettelin H."/>
            <person name="Glass J.I."/>
            <person name="Rusch D."/>
            <person name="Podicherti R."/>
            <person name="Tsui H.-C.T."/>
            <person name="Winkler M.E."/>
        </authorList>
    </citation>
    <scope>NUCLEOTIDE SEQUENCE</scope>
</reference>
<feature type="transmembrane region" description="Helical" evidence="1">
    <location>
        <begin position="20"/>
        <end position="39"/>
    </location>
</feature>
<protein>
    <submittedName>
        <fullName evidence="2">Uncharacterized protein</fullName>
    </submittedName>
</protein>
<proteinExistence type="predicted"/>
<name>A0A382BW85_9ZZZZ</name>
<gene>
    <name evidence="2" type="ORF">METZ01_LOCUS170733</name>
</gene>
<accession>A0A382BW85</accession>
<evidence type="ECO:0000256" key="1">
    <source>
        <dbReference type="SAM" id="Phobius"/>
    </source>
</evidence>
<keyword evidence="1" id="KW-1133">Transmembrane helix</keyword>
<dbReference type="EMBL" id="UINC01031589">
    <property type="protein sequence ID" value="SVB17879.1"/>
    <property type="molecule type" value="Genomic_DNA"/>
</dbReference>
<dbReference type="AlphaFoldDB" id="A0A382BW85"/>
<keyword evidence="1" id="KW-0472">Membrane</keyword>
<keyword evidence="1" id="KW-0812">Transmembrane</keyword>
<organism evidence="2">
    <name type="scientific">marine metagenome</name>
    <dbReference type="NCBI Taxonomy" id="408172"/>
    <lineage>
        <taxon>unclassified sequences</taxon>
        <taxon>metagenomes</taxon>
        <taxon>ecological metagenomes</taxon>
    </lineage>
</organism>
<evidence type="ECO:0000313" key="2">
    <source>
        <dbReference type="EMBL" id="SVB17879.1"/>
    </source>
</evidence>
<sequence>MNQQLIGNKASVQQFIMKSIVAGVTILLIYYLTIATFIARTVSFMDKVEPVLVVSAKAGLVLNQDYIAEQVKILANQLLNGCPYTHGLIHCYEKFADRMENISGENKNRLRESTRKILNNLSPVFDGTKSSQ</sequence>